<dbReference type="KEGG" id="mhd:Marky_0929"/>
<dbReference type="Pfam" id="PF13545">
    <property type="entry name" value="HTH_Crp_2"/>
    <property type="match status" value="1"/>
</dbReference>
<keyword evidence="3" id="KW-0804">Transcription</keyword>
<dbReference type="SUPFAM" id="SSF51206">
    <property type="entry name" value="cAMP-binding domain-like"/>
    <property type="match status" value="1"/>
</dbReference>
<dbReference type="PANTHER" id="PTHR24567:SF74">
    <property type="entry name" value="HTH-TYPE TRANSCRIPTIONAL REGULATOR ARCR"/>
    <property type="match status" value="1"/>
</dbReference>
<dbReference type="SMART" id="SM00419">
    <property type="entry name" value="HTH_CRP"/>
    <property type="match status" value="1"/>
</dbReference>
<proteinExistence type="predicted"/>
<dbReference type="AlphaFoldDB" id="F2NQE6"/>
<dbReference type="GO" id="GO:0003677">
    <property type="term" value="F:DNA binding"/>
    <property type="evidence" value="ECO:0007669"/>
    <property type="project" value="UniProtKB-KW"/>
</dbReference>
<keyword evidence="1" id="KW-0805">Transcription regulation</keyword>
<dbReference type="OrthoDB" id="34323at2"/>
<reference evidence="6 7" key="1">
    <citation type="journal article" date="2012" name="Stand. Genomic Sci.">
        <title>Complete genome sequence of the aerobic, heterotroph Marinithermus hydrothermalis type strain (T1(T)) from a deep-sea hydrothermal vent chimney.</title>
        <authorList>
            <person name="Copeland A."/>
            <person name="Gu W."/>
            <person name="Yasawong M."/>
            <person name="Lapidus A."/>
            <person name="Lucas S."/>
            <person name="Deshpande S."/>
            <person name="Pagani I."/>
            <person name="Tapia R."/>
            <person name="Cheng J.F."/>
            <person name="Goodwin L.A."/>
            <person name="Pitluck S."/>
            <person name="Liolios K."/>
            <person name="Ivanova N."/>
            <person name="Mavromatis K."/>
            <person name="Mikhailova N."/>
            <person name="Pati A."/>
            <person name="Chen A."/>
            <person name="Palaniappan K."/>
            <person name="Land M."/>
            <person name="Pan C."/>
            <person name="Brambilla E.M."/>
            <person name="Rohde M."/>
            <person name="Tindall B.J."/>
            <person name="Sikorski J."/>
            <person name="Goker M."/>
            <person name="Detter J.C."/>
            <person name="Bristow J."/>
            <person name="Eisen J.A."/>
            <person name="Markowitz V."/>
            <person name="Hugenholtz P."/>
            <person name="Kyrpides N.C."/>
            <person name="Klenk H.P."/>
            <person name="Woyke T."/>
        </authorList>
    </citation>
    <scope>NUCLEOTIDE SEQUENCE [LARGE SCALE GENOMIC DNA]</scope>
    <source>
        <strain evidence="7">DSM 14884 / JCM 11576 / T1</strain>
    </source>
</reference>
<protein>
    <submittedName>
        <fullName evidence="6">Transcriptional regulator, Crp/Fnr family</fullName>
    </submittedName>
</protein>
<dbReference type="Proteomes" id="UP000007030">
    <property type="component" value="Chromosome"/>
</dbReference>
<dbReference type="GO" id="GO:0005829">
    <property type="term" value="C:cytosol"/>
    <property type="evidence" value="ECO:0007669"/>
    <property type="project" value="TreeGrafter"/>
</dbReference>
<dbReference type="PROSITE" id="PS50042">
    <property type="entry name" value="CNMP_BINDING_3"/>
    <property type="match status" value="1"/>
</dbReference>
<dbReference type="SUPFAM" id="SSF46785">
    <property type="entry name" value="Winged helix' DNA-binding domain"/>
    <property type="match status" value="1"/>
</dbReference>
<dbReference type="CDD" id="cd00038">
    <property type="entry name" value="CAP_ED"/>
    <property type="match status" value="1"/>
</dbReference>
<evidence type="ECO:0000259" key="4">
    <source>
        <dbReference type="PROSITE" id="PS50042"/>
    </source>
</evidence>
<dbReference type="InterPro" id="IPR036388">
    <property type="entry name" value="WH-like_DNA-bd_sf"/>
</dbReference>
<keyword evidence="7" id="KW-1185">Reference proteome</keyword>
<accession>F2NQE6</accession>
<evidence type="ECO:0000256" key="3">
    <source>
        <dbReference type="ARBA" id="ARBA00023163"/>
    </source>
</evidence>
<dbReference type="InterPro" id="IPR036390">
    <property type="entry name" value="WH_DNA-bd_sf"/>
</dbReference>
<sequence>MPWFIPQPGFLERLTEEEKIRMGTICPPRTYRRGEAIFRPGDPCQELVIVLDGTLKVSRLTERGQERILYLVGPGDILGANFLDANAQYHAEAVCLNDEVRICPVNREQFIRVAKELPNVSLSLCGALAQRLEHLEDQLEAATAPVAVRLGRVLVWLAQRFGKPAEAGWYRIESELRQEDLAALAGTTRVTVTHTLSMLRQAGLVEGTRGTYHVRLEELEAYLEDLAWED</sequence>
<dbReference type="STRING" id="869210.Marky_0929"/>
<dbReference type="InterPro" id="IPR050397">
    <property type="entry name" value="Env_Response_Regulators"/>
</dbReference>
<evidence type="ECO:0000256" key="1">
    <source>
        <dbReference type="ARBA" id="ARBA00023015"/>
    </source>
</evidence>
<dbReference type="GO" id="GO:0003700">
    <property type="term" value="F:DNA-binding transcription factor activity"/>
    <property type="evidence" value="ECO:0007669"/>
    <property type="project" value="TreeGrafter"/>
</dbReference>
<dbReference type="Pfam" id="PF00027">
    <property type="entry name" value="cNMP_binding"/>
    <property type="match status" value="1"/>
</dbReference>
<evidence type="ECO:0000259" key="5">
    <source>
        <dbReference type="PROSITE" id="PS51063"/>
    </source>
</evidence>
<dbReference type="InterPro" id="IPR000595">
    <property type="entry name" value="cNMP-bd_dom"/>
</dbReference>
<dbReference type="CDD" id="cd00092">
    <property type="entry name" value="HTH_CRP"/>
    <property type="match status" value="1"/>
</dbReference>
<dbReference type="InterPro" id="IPR018490">
    <property type="entry name" value="cNMP-bd_dom_sf"/>
</dbReference>
<evidence type="ECO:0000256" key="2">
    <source>
        <dbReference type="ARBA" id="ARBA00023125"/>
    </source>
</evidence>
<dbReference type="EMBL" id="CP002630">
    <property type="protein sequence ID" value="AEB11673.1"/>
    <property type="molecule type" value="Genomic_DNA"/>
</dbReference>
<dbReference type="InterPro" id="IPR012318">
    <property type="entry name" value="HTH_CRP"/>
</dbReference>
<feature type="domain" description="HTH crp-type" evidence="5">
    <location>
        <begin position="144"/>
        <end position="218"/>
    </location>
</feature>
<dbReference type="Gene3D" id="2.60.120.10">
    <property type="entry name" value="Jelly Rolls"/>
    <property type="match status" value="1"/>
</dbReference>
<gene>
    <name evidence="6" type="ordered locus">Marky_0929</name>
</gene>
<dbReference type="PROSITE" id="PS51063">
    <property type="entry name" value="HTH_CRP_2"/>
    <property type="match status" value="1"/>
</dbReference>
<organism evidence="6 7">
    <name type="scientific">Marinithermus hydrothermalis (strain DSM 14884 / JCM 11576 / T1)</name>
    <dbReference type="NCBI Taxonomy" id="869210"/>
    <lineage>
        <taxon>Bacteria</taxon>
        <taxon>Thermotogati</taxon>
        <taxon>Deinococcota</taxon>
        <taxon>Deinococci</taxon>
        <taxon>Thermales</taxon>
        <taxon>Thermaceae</taxon>
        <taxon>Marinithermus</taxon>
    </lineage>
</organism>
<dbReference type="InterPro" id="IPR014710">
    <property type="entry name" value="RmlC-like_jellyroll"/>
</dbReference>
<dbReference type="Gene3D" id="1.10.10.10">
    <property type="entry name" value="Winged helix-like DNA-binding domain superfamily/Winged helix DNA-binding domain"/>
    <property type="match status" value="1"/>
</dbReference>
<evidence type="ECO:0000313" key="6">
    <source>
        <dbReference type="EMBL" id="AEB11673.1"/>
    </source>
</evidence>
<dbReference type="eggNOG" id="COG0664">
    <property type="taxonomic scope" value="Bacteria"/>
</dbReference>
<dbReference type="PANTHER" id="PTHR24567">
    <property type="entry name" value="CRP FAMILY TRANSCRIPTIONAL REGULATORY PROTEIN"/>
    <property type="match status" value="1"/>
</dbReference>
<dbReference type="HOGENOM" id="CLU_075053_3_1_0"/>
<evidence type="ECO:0000313" key="7">
    <source>
        <dbReference type="Proteomes" id="UP000007030"/>
    </source>
</evidence>
<feature type="domain" description="Cyclic nucleotide-binding" evidence="4">
    <location>
        <begin position="10"/>
        <end position="113"/>
    </location>
</feature>
<keyword evidence="2" id="KW-0238">DNA-binding</keyword>
<dbReference type="RefSeq" id="WP_013703721.1">
    <property type="nucleotide sequence ID" value="NC_015387.1"/>
</dbReference>
<name>F2NQE6_MARHT</name>
<dbReference type="SMART" id="SM00100">
    <property type="entry name" value="cNMP"/>
    <property type="match status" value="1"/>
</dbReference>